<keyword evidence="1" id="KW-0175">Coiled coil</keyword>
<keyword evidence="4" id="KW-1185">Reference proteome</keyword>
<feature type="region of interest" description="Disordered" evidence="2">
    <location>
        <begin position="1"/>
        <end position="30"/>
    </location>
</feature>
<protein>
    <submittedName>
        <fullName evidence="3">Uncharacterized protein</fullName>
    </submittedName>
</protein>
<proteinExistence type="predicted"/>
<evidence type="ECO:0000313" key="4">
    <source>
        <dbReference type="Proteomes" id="UP001153954"/>
    </source>
</evidence>
<evidence type="ECO:0000256" key="2">
    <source>
        <dbReference type="SAM" id="MobiDB-lite"/>
    </source>
</evidence>
<sequence length="249" mass="27752">MARAVETRASSRQSDMSLSDGAWTNLVNNPPEDPLSRAAGYFDLLQEICRKSRNLKGTSVKALNTIREEMKEIVQELANRNATEEVVQLRALVADLRKEKEDWKQSFSALEQKMERLLTTQRNDDWEERERSLTIKLGNMINARIEGLSDRLLLEKRIRPPLAADTRRDAPNPEPVQITSQTKKKTPEPVSAVSTLTPPANPSPAQKKKKKKGKKSAAAVEAATATRDAATTPAAAPRPPPKESWASHR</sequence>
<evidence type="ECO:0000313" key="3">
    <source>
        <dbReference type="EMBL" id="CAH2088636.1"/>
    </source>
</evidence>
<dbReference type="EMBL" id="CAKOGL010000007">
    <property type="protein sequence ID" value="CAH2088636.1"/>
    <property type="molecule type" value="Genomic_DNA"/>
</dbReference>
<feature type="compositionally biased region" description="Basic residues" evidence="2">
    <location>
        <begin position="206"/>
        <end position="215"/>
    </location>
</feature>
<name>A0AAU9TN94_EUPED</name>
<feature type="region of interest" description="Disordered" evidence="2">
    <location>
        <begin position="163"/>
        <end position="249"/>
    </location>
</feature>
<evidence type="ECO:0000256" key="1">
    <source>
        <dbReference type="SAM" id="Coils"/>
    </source>
</evidence>
<gene>
    <name evidence="3" type="ORF">EEDITHA_LOCUS4778</name>
</gene>
<comment type="caution">
    <text evidence="3">The sequence shown here is derived from an EMBL/GenBank/DDBJ whole genome shotgun (WGS) entry which is preliminary data.</text>
</comment>
<accession>A0AAU9TN94</accession>
<feature type="coiled-coil region" evidence="1">
    <location>
        <begin position="60"/>
        <end position="120"/>
    </location>
</feature>
<dbReference type="AlphaFoldDB" id="A0AAU9TN94"/>
<feature type="compositionally biased region" description="Polar residues" evidence="2">
    <location>
        <begin position="8"/>
        <end position="17"/>
    </location>
</feature>
<feature type="compositionally biased region" description="Low complexity" evidence="2">
    <location>
        <begin position="216"/>
        <end position="235"/>
    </location>
</feature>
<dbReference type="Proteomes" id="UP001153954">
    <property type="component" value="Unassembled WGS sequence"/>
</dbReference>
<organism evidence="3 4">
    <name type="scientific">Euphydryas editha</name>
    <name type="common">Edith's checkerspot</name>
    <dbReference type="NCBI Taxonomy" id="104508"/>
    <lineage>
        <taxon>Eukaryota</taxon>
        <taxon>Metazoa</taxon>
        <taxon>Ecdysozoa</taxon>
        <taxon>Arthropoda</taxon>
        <taxon>Hexapoda</taxon>
        <taxon>Insecta</taxon>
        <taxon>Pterygota</taxon>
        <taxon>Neoptera</taxon>
        <taxon>Endopterygota</taxon>
        <taxon>Lepidoptera</taxon>
        <taxon>Glossata</taxon>
        <taxon>Ditrysia</taxon>
        <taxon>Papilionoidea</taxon>
        <taxon>Nymphalidae</taxon>
        <taxon>Nymphalinae</taxon>
        <taxon>Euphydryas</taxon>
    </lineage>
</organism>
<reference evidence="3" key="1">
    <citation type="submission" date="2022-03" db="EMBL/GenBank/DDBJ databases">
        <authorList>
            <person name="Tunstrom K."/>
        </authorList>
    </citation>
    <scope>NUCLEOTIDE SEQUENCE</scope>
</reference>